<dbReference type="EMBL" id="BMAU01021346">
    <property type="protein sequence ID" value="GFY17813.1"/>
    <property type="molecule type" value="Genomic_DNA"/>
</dbReference>
<keyword evidence="2" id="KW-1185">Reference proteome</keyword>
<comment type="caution">
    <text evidence="1">The sequence shown here is derived from an EMBL/GenBank/DDBJ whole genome shotgun (WGS) entry which is preliminary data.</text>
</comment>
<reference evidence="1" key="1">
    <citation type="submission" date="2020-08" db="EMBL/GenBank/DDBJ databases">
        <title>Multicomponent nature underlies the extraordinary mechanical properties of spider dragline silk.</title>
        <authorList>
            <person name="Kono N."/>
            <person name="Nakamura H."/>
            <person name="Mori M."/>
            <person name="Yoshida Y."/>
            <person name="Ohtoshi R."/>
            <person name="Malay A.D."/>
            <person name="Moran D.A.P."/>
            <person name="Tomita M."/>
            <person name="Numata K."/>
            <person name="Arakawa K."/>
        </authorList>
    </citation>
    <scope>NUCLEOTIDE SEQUENCE</scope>
</reference>
<gene>
    <name evidence="1" type="primary">NCL1_24318</name>
    <name evidence="1" type="ORF">TNCV_1075481</name>
</gene>
<sequence length="211" mass="24162">MLSFKNSQDDLVDFSEKQKSSTLKVQKKEFISVPFIRAEEAFQILNVSFVTFKAQKKKILKESRKEPSSNWCKSHTLTILQASLSRSPGIVVRDADRCFVGPWFESGEDMDVCKCVVSSRHGGTVKRSRVAISIVKLVEGEERWEVRDHPRVFSLKIGVEPSQIMLSPVWCSKLRLKTGIRNLPLAAMTLVYLDLMLLSIRWQQQQHVSYC</sequence>
<proteinExistence type="predicted"/>
<protein>
    <submittedName>
        <fullName evidence="1">Uncharacterized protein</fullName>
    </submittedName>
</protein>
<dbReference type="Proteomes" id="UP000887159">
    <property type="component" value="Unassembled WGS sequence"/>
</dbReference>
<accession>A0A8X6VQI1</accession>
<evidence type="ECO:0000313" key="2">
    <source>
        <dbReference type="Proteomes" id="UP000887159"/>
    </source>
</evidence>
<evidence type="ECO:0000313" key="1">
    <source>
        <dbReference type="EMBL" id="GFY17813.1"/>
    </source>
</evidence>
<name>A0A8X6VQI1_TRICX</name>
<organism evidence="1 2">
    <name type="scientific">Trichonephila clavipes</name>
    <name type="common">Golden silk orbweaver</name>
    <name type="synonym">Nephila clavipes</name>
    <dbReference type="NCBI Taxonomy" id="2585209"/>
    <lineage>
        <taxon>Eukaryota</taxon>
        <taxon>Metazoa</taxon>
        <taxon>Ecdysozoa</taxon>
        <taxon>Arthropoda</taxon>
        <taxon>Chelicerata</taxon>
        <taxon>Arachnida</taxon>
        <taxon>Araneae</taxon>
        <taxon>Araneomorphae</taxon>
        <taxon>Entelegynae</taxon>
        <taxon>Araneoidea</taxon>
        <taxon>Nephilidae</taxon>
        <taxon>Trichonephila</taxon>
    </lineage>
</organism>
<dbReference type="AlphaFoldDB" id="A0A8X6VQI1"/>